<comment type="similarity">
    <text evidence="1">Belongs to the universal stress protein A family.</text>
</comment>
<dbReference type="Proteomes" id="UP000444960">
    <property type="component" value="Unassembled WGS sequence"/>
</dbReference>
<gene>
    <name evidence="3" type="ORF">nbrc107696_43340</name>
</gene>
<evidence type="ECO:0000256" key="1">
    <source>
        <dbReference type="ARBA" id="ARBA00008791"/>
    </source>
</evidence>
<comment type="caution">
    <text evidence="3">The sequence shown here is derived from an EMBL/GenBank/DDBJ whole genome shotgun (WGS) entry which is preliminary data.</text>
</comment>
<dbReference type="InterPro" id="IPR006016">
    <property type="entry name" value="UspA"/>
</dbReference>
<evidence type="ECO:0000313" key="3">
    <source>
        <dbReference type="EMBL" id="GEE03888.1"/>
    </source>
</evidence>
<keyword evidence="4" id="KW-1185">Reference proteome</keyword>
<dbReference type="PANTHER" id="PTHR46268">
    <property type="entry name" value="STRESS RESPONSE PROTEIN NHAX"/>
    <property type="match status" value="1"/>
</dbReference>
<dbReference type="OrthoDB" id="5242641at2"/>
<dbReference type="PANTHER" id="PTHR46268:SF6">
    <property type="entry name" value="UNIVERSAL STRESS PROTEIN UP12"/>
    <property type="match status" value="1"/>
</dbReference>
<dbReference type="CDD" id="cd00293">
    <property type="entry name" value="USP-like"/>
    <property type="match status" value="1"/>
</dbReference>
<evidence type="ECO:0000259" key="2">
    <source>
        <dbReference type="Pfam" id="PF00582"/>
    </source>
</evidence>
<name>A0A7I9VEV0_9ACTN</name>
<dbReference type="Gene3D" id="3.40.50.620">
    <property type="entry name" value="HUPs"/>
    <property type="match status" value="2"/>
</dbReference>
<feature type="domain" description="UspA" evidence="2">
    <location>
        <begin position="2"/>
        <end position="136"/>
    </location>
</feature>
<dbReference type="InterPro" id="IPR006015">
    <property type="entry name" value="Universal_stress_UspA"/>
</dbReference>
<dbReference type="InterPro" id="IPR014729">
    <property type="entry name" value="Rossmann-like_a/b/a_fold"/>
</dbReference>
<feature type="domain" description="UspA" evidence="2">
    <location>
        <begin position="162"/>
        <end position="292"/>
    </location>
</feature>
<dbReference type="SUPFAM" id="SSF52402">
    <property type="entry name" value="Adenine nucleotide alpha hydrolases-like"/>
    <property type="match status" value="2"/>
</dbReference>
<dbReference type="AlphaFoldDB" id="A0A7I9VEV0"/>
<sequence>MTVLAGFSASRKGSAPVALASQIARTTGEDVVAAAVVERRMPVAVDPVEDEYIAYVAVQAERALLGAVDDVRGGPGVRVEVVQAPSIRDGLASAAAEHSANLVTVGSSSSGVLGRIALGSVTEQLVHTAEVPVAIAPRGYQPGAVPITRLTAAFGGKADVNGLIKSAAELSASWNVPLRVASFNVRDVSGIMGTTDPAAAENLVLQKWWTRTRDDIDQQLEEACHALATVTRPQIAVGVGRDWSSAVNDIDWQAGDMLLLGSGAAAQLQHVFLGTAAARIVRSSPVPVMILPRGKE</sequence>
<proteinExistence type="inferred from homology"/>
<organism evidence="3 4">
    <name type="scientific">Gordonia spumicola</name>
    <dbReference type="NCBI Taxonomy" id="589161"/>
    <lineage>
        <taxon>Bacteria</taxon>
        <taxon>Bacillati</taxon>
        <taxon>Actinomycetota</taxon>
        <taxon>Actinomycetes</taxon>
        <taxon>Mycobacteriales</taxon>
        <taxon>Gordoniaceae</taxon>
        <taxon>Gordonia</taxon>
    </lineage>
</organism>
<dbReference type="RefSeq" id="WP_161897332.1">
    <property type="nucleotide sequence ID" value="NZ_BJOV01000005.1"/>
</dbReference>
<protein>
    <submittedName>
        <fullName evidence="3">Universal stress protein</fullName>
    </submittedName>
</protein>
<evidence type="ECO:0000313" key="4">
    <source>
        <dbReference type="Proteomes" id="UP000444960"/>
    </source>
</evidence>
<dbReference type="EMBL" id="BJOV01000005">
    <property type="protein sequence ID" value="GEE03888.1"/>
    <property type="molecule type" value="Genomic_DNA"/>
</dbReference>
<reference evidence="4" key="1">
    <citation type="submission" date="2019-06" db="EMBL/GenBank/DDBJ databases">
        <title>Gordonia isolated from sludge of a wastewater treatment plant.</title>
        <authorList>
            <person name="Tamura T."/>
            <person name="Aoyama K."/>
            <person name="Kang Y."/>
            <person name="Saito S."/>
            <person name="Akiyama N."/>
            <person name="Yazawa K."/>
            <person name="Gonoi T."/>
            <person name="Mikami Y."/>
        </authorList>
    </citation>
    <scope>NUCLEOTIDE SEQUENCE [LARGE SCALE GENOMIC DNA]</scope>
    <source>
        <strain evidence="4">NBRC 107696</strain>
    </source>
</reference>
<dbReference type="Pfam" id="PF00582">
    <property type="entry name" value="Usp"/>
    <property type="match status" value="2"/>
</dbReference>
<dbReference type="PRINTS" id="PR01438">
    <property type="entry name" value="UNVRSLSTRESS"/>
</dbReference>
<accession>A0A7I9VEV0</accession>